<organism evidence="2 3">
    <name type="scientific">Marinigracilibium pacificum</name>
    <dbReference type="NCBI Taxonomy" id="2729599"/>
    <lineage>
        <taxon>Bacteria</taxon>
        <taxon>Pseudomonadati</taxon>
        <taxon>Bacteroidota</taxon>
        <taxon>Cytophagia</taxon>
        <taxon>Cytophagales</taxon>
        <taxon>Flammeovirgaceae</taxon>
        <taxon>Marinigracilibium</taxon>
    </lineage>
</organism>
<dbReference type="EMBL" id="JABBNU010000002">
    <property type="protein sequence ID" value="NMM47332.1"/>
    <property type="molecule type" value="Genomic_DNA"/>
</dbReference>
<comment type="caution">
    <text evidence="2">The sequence shown here is derived from an EMBL/GenBank/DDBJ whole genome shotgun (WGS) entry which is preliminary data.</text>
</comment>
<dbReference type="AlphaFoldDB" id="A0A848J2C0"/>
<name>A0A848J2C0_9BACT</name>
<evidence type="ECO:0000313" key="3">
    <source>
        <dbReference type="Proteomes" id="UP000559010"/>
    </source>
</evidence>
<dbReference type="Proteomes" id="UP000559010">
    <property type="component" value="Unassembled WGS sequence"/>
</dbReference>
<dbReference type="SMART" id="SM00450">
    <property type="entry name" value="RHOD"/>
    <property type="match status" value="1"/>
</dbReference>
<dbReference type="InterPro" id="IPR001763">
    <property type="entry name" value="Rhodanese-like_dom"/>
</dbReference>
<dbReference type="InterPro" id="IPR036873">
    <property type="entry name" value="Rhodanese-like_dom_sf"/>
</dbReference>
<evidence type="ECO:0000313" key="2">
    <source>
        <dbReference type="EMBL" id="NMM47332.1"/>
    </source>
</evidence>
<dbReference type="Pfam" id="PF00581">
    <property type="entry name" value="Rhodanese"/>
    <property type="match status" value="1"/>
</dbReference>
<proteinExistence type="predicted"/>
<dbReference type="InterPro" id="IPR050229">
    <property type="entry name" value="GlpE_sulfurtransferase"/>
</dbReference>
<protein>
    <submittedName>
        <fullName evidence="2">Rhodanese-like domain-containing protein</fullName>
    </submittedName>
</protein>
<keyword evidence="3" id="KW-1185">Reference proteome</keyword>
<dbReference type="PANTHER" id="PTHR43031">
    <property type="entry name" value="FAD-DEPENDENT OXIDOREDUCTASE"/>
    <property type="match status" value="1"/>
</dbReference>
<dbReference type="PANTHER" id="PTHR43031:SF18">
    <property type="entry name" value="RHODANESE-RELATED SULFURTRANSFERASES"/>
    <property type="match status" value="1"/>
</dbReference>
<sequence length="100" mass="11140">MYKNLSPSEWAEKVKEDSDVVIVDVRTEAEFKEGHIEGALNISKIDDHIDSLDKSKSYYLHCRVGGRSAFAAHTMSKNGFSRVYNCNGELTSTGINLVKS</sequence>
<dbReference type="Gene3D" id="3.40.250.10">
    <property type="entry name" value="Rhodanese-like domain"/>
    <property type="match status" value="1"/>
</dbReference>
<evidence type="ECO:0000259" key="1">
    <source>
        <dbReference type="PROSITE" id="PS50206"/>
    </source>
</evidence>
<accession>A0A848J2C0</accession>
<dbReference type="PROSITE" id="PS50206">
    <property type="entry name" value="RHODANESE_3"/>
    <property type="match status" value="1"/>
</dbReference>
<dbReference type="CDD" id="cd00158">
    <property type="entry name" value="RHOD"/>
    <property type="match status" value="1"/>
</dbReference>
<dbReference type="SUPFAM" id="SSF52821">
    <property type="entry name" value="Rhodanese/Cell cycle control phosphatase"/>
    <property type="match status" value="1"/>
</dbReference>
<reference evidence="2 3" key="1">
    <citation type="submission" date="2020-04" db="EMBL/GenBank/DDBJ databases">
        <title>Flammeovirgaceae bacterium KN852 isolated from deep sea.</title>
        <authorList>
            <person name="Zhang D.-C."/>
        </authorList>
    </citation>
    <scope>NUCLEOTIDE SEQUENCE [LARGE SCALE GENOMIC DNA]</scope>
    <source>
        <strain evidence="2 3">KN852</strain>
    </source>
</reference>
<dbReference type="RefSeq" id="WP_169677962.1">
    <property type="nucleotide sequence ID" value="NZ_JABBNU010000002.1"/>
</dbReference>
<gene>
    <name evidence="2" type="ORF">HH304_02905</name>
</gene>
<feature type="domain" description="Rhodanese" evidence="1">
    <location>
        <begin position="16"/>
        <end position="99"/>
    </location>
</feature>